<dbReference type="InterPro" id="IPR006076">
    <property type="entry name" value="FAD-dep_OxRdtase"/>
</dbReference>
<accession>A0A265E3A8</accession>
<keyword evidence="1" id="KW-0560">Oxidoreductase</keyword>
<organism evidence="3 5">
    <name type="scientific">Vreelandella boliviensis LC1</name>
    <dbReference type="NCBI Taxonomy" id="1072583"/>
    <lineage>
        <taxon>Bacteria</taxon>
        <taxon>Pseudomonadati</taxon>
        <taxon>Pseudomonadota</taxon>
        <taxon>Gammaproteobacteria</taxon>
        <taxon>Oceanospirillales</taxon>
        <taxon>Halomonadaceae</taxon>
        <taxon>Vreelandella</taxon>
    </lineage>
</organism>
<dbReference type="EMBL" id="NPEY01000001">
    <property type="protein sequence ID" value="OZT76057.1"/>
    <property type="molecule type" value="Genomic_DNA"/>
</dbReference>
<evidence type="ECO:0000313" key="4">
    <source>
        <dbReference type="EMBL" id="OZT76057.1"/>
    </source>
</evidence>
<protein>
    <submittedName>
        <fullName evidence="4">FAD-binding oxidoreductase</fullName>
    </submittedName>
    <submittedName>
        <fullName evidence="3">Gamma-glutamylputrescine oxidoreductase</fullName>
    </submittedName>
</protein>
<dbReference type="AlphaFoldDB" id="A0A265E3A8"/>
<dbReference type="Gene3D" id="3.30.9.10">
    <property type="entry name" value="D-Amino Acid Oxidase, subunit A, domain 2"/>
    <property type="match status" value="1"/>
</dbReference>
<dbReference type="Proteomes" id="UP000005756">
    <property type="component" value="Unassembled WGS sequence"/>
</dbReference>
<evidence type="ECO:0000313" key="3">
    <source>
        <dbReference type="EMBL" id="EHJ93408.1"/>
    </source>
</evidence>
<dbReference type="RefSeq" id="WP_007111344.1">
    <property type="nucleotide sequence ID" value="NZ_JH393257.1"/>
</dbReference>
<reference evidence="3 5" key="1">
    <citation type="submission" date="2011-10" db="EMBL/GenBank/DDBJ databases">
        <authorList>
            <person name="Quillaguamn J."/>
            <person name="Guzmn D."/>
            <person name="Balderrama-Subieta A."/>
            <person name="Cardona-Ortuo C."/>
            <person name="Guevara-Martnez M."/>
            <person name="Callisaya-Quispe N."/>
        </authorList>
    </citation>
    <scope>NUCLEOTIDE SEQUENCE [LARGE SCALE GENOMIC DNA]</scope>
    <source>
        <strain evidence="3 5">LC1</strain>
    </source>
</reference>
<dbReference type="Gene3D" id="3.50.50.60">
    <property type="entry name" value="FAD/NAD(P)-binding domain"/>
    <property type="match status" value="1"/>
</dbReference>
<reference evidence="4 6" key="2">
    <citation type="submission" date="2017-07" db="EMBL/GenBank/DDBJ databases">
        <title>Shotgun whole genome sequences of three halophilic bacterial isolates.</title>
        <authorList>
            <person name="Pozzo T."/>
            <person name="Higdon S.M."/>
            <person name="Quillaguaman J."/>
        </authorList>
    </citation>
    <scope>NUCLEOTIDE SEQUENCE [LARGE SCALE GENOMIC DNA]</scope>
    <source>
        <strain evidence="4 6">LC1</strain>
    </source>
</reference>
<evidence type="ECO:0000313" key="6">
    <source>
        <dbReference type="Proteomes" id="UP000216538"/>
    </source>
</evidence>
<evidence type="ECO:0000313" key="5">
    <source>
        <dbReference type="Proteomes" id="UP000005756"/>
    </source>
</evidence>
<dbReference type="PANTHER" id="PTHR13847">
    <property type="entry name" value="SARCOSINE DEHYDROGENASE-RELATED"/>
    <property type="match status" value="1"/>
</dbReference>
<proteinExistence type="predicted"/>
<dbReference type="PANTHER" id="PTHR13847:SF201">
    <property type="entry name" value="PUTATIBE OXIDOREDUCTASE"/>
    <property type="match status" value="1"/>
</dbReference>
<name>A0A265E3A8_9GAMM</name>
<feature type="domain" description="FAD dependent oxidoreductase" evidence="2">
    <location>
        <begin position="31"/>
        <end position="384"/>
    </location>
</feature>
<dbReference type="SUPFAM" id="SSF51905">
    <property type="entry name" value="FAD/NAD(P)-binding domain"/>
    <property type="match status" value="1"/>
</dbReference>
<gene>
    <name evidence="4" type="ORF">CE457_02215</name>
    <name evidence="3" type="ORF">KUC_0355</name>
</gene>
<dbReference type="InterPro" id="IPR036188">
    <property type="entry name" value="FAD/NAD-bd_sf"/>
</dbReference>
<dbReference type="GO" id="GO:0005737">
    <property type="term" value="C:cytoplasm"/>
    <property type="evidence" value="ECO:0007669"/>
    <property type="project" value="TreeGrafter"/>
</dbReference>
<evidence type="ECO:0000259" key="2">
    <source>
        <dbReference type="Pfam" id="PF01266"/>
    </source>
</evidence>
<keyword evidence="6" id="KW-1185">Reference proteome</keyword>
<dbReference type="STRING" id="1072583.KUC_0355"/>
<evidence type="ECO:0000256" key="1">
    <source>
        <dbReference type="ARBA" id="ARBA00023002"/>
    </source>
</evidence>
<dbReference type="GO" id="GO:0016491">
    <property type="term" value="F:oxidoreductase activity"/>
    <property type="evidence" value="ECO:0007669"/>
    <property type="project" value="UniProtKB-KW"/>
</dbReference>
<dbReference type="EMBL" id="JH393257">
    <property type="protein sequence ID" value="EHJ93408.1"/>
    <property type="molecule type" value="Genomic_DNA"/>
</dbReference>
<dbReference type="OrthoDB" id="311718at2"/>
<dbReference type="Proteomes" id="UP000216538">
    <property type="component" value="Unassembled WGS sequence"/>
</dbReference>
<dbReference type="Pfam" id="PF01266">
    <property type="entry name" value="DAO"/>
    <property type="match status" value="1"/>
</dbReference>
<sequence length="406" mass="45276">MDLKSGYPFWAVKNGLLKTFPQLTRDHQCEVVVIGGGITGALIADELSKHDHHVVVLERRDVGWGSSAASTALLQYEIDTHMTDLAKRYGEADAVLAYRACADAIGELETLAASMGDVDFERQQSLYYASSEEDVAPLKEELALRQKHGFEAEWLEHEAILAEYGFEAPGAILTQLAATIDPYRMAYQLFSRVVERGGEVYDRTQMKAMTPDDQGVTLTLANGAKLRCQYVVMAAGYESQTWLPEPVAFNRSSYALITDPLPPESLGKLRSTMVWESARPYLYMRTTRDRRLLVGGDDDDEDIPKRRDARVEEKAEGLARKVEALWPKLDINPTFSWGGTFAETSDGLPFFGPYEAQSPRVHFAMAYGGNGISYSMIGAKLLRALIEGREHPLAELFSFRRLAKMS</sequence>